<keyword evidence="4" id="KW-0133">Cell shape</keyword>
<dbReference type="Gene3D" id="3.40.710.10">
    <property type="entry name" value="DD-peptidase/beta-lactamase superfamily"/>
    <property type="match status" value="1"/>
</dbReference>
<evidence type="ECO:0000313" key="12">
    <source>
        <dbReference type="EMBL" id="MEC1179168.1"/>
    </source>
</evidence>
<keyword evidence="12" id="KW-0645">Protease</keyword>
<sequence length="321" mass="35557">MKKWLCVVLFFVLLQPSAQAASHAYAVIDAETGRLLMGANEHAKLPIASLTKIWTALVVLENSELDDKVTISERAALSEGSSIYLEKGQTYSIETLLYGLMLRSGNDAAYALAEHVGGSVEGFVYLMNERAQLAGLSDTTFSNPSGLHGEQHLSSAYDTARMLQVAMRNEQFKKIASTVVFNGEQSWKNKHRLLSENNGAIAGKTGFTKVAGRTLATYFQKEQKQFIVVTLNESNDWRVHNALADHIATNYAERTLAKKGTYTVAGEKIIVNKPIKMLVTKAEVRDLHHVVYLPTDARKKDAVWYVYAKGRPVHAVAVQRE</sequence>
<dbReference type="PANTHER" id="PTHR21581:SF33">
    <property type="entry name" value="D-ALANYL-D-ALANINE CARBOXYPEPTIDASE DACB"/>
    <property type="match status" value="1"/>
</dbReference>
<dbReference type="RefSeq" id="WP_326123665.1">
    <property type="nucleotide sequence ID" value="NZ_JARSFG010000016.1"/>
</dbReference>
<reference evidence="12 13" key="1">
    <citation type="submission" date="2023-03" db="EMBL/GenBank/DDBJ databases">
        <title>Bacillus Genome Sequencing.</title>
        <authorList>
            <person name="Dunlap C."/>
        </authorList>
    </citation>
    <scope>NUCLEOTIDE SEQUENCE [LARGE SCALE GENOMIC DNA]</scope>
    <source>
        <strain evidence="12 13">B-59205</strain>
    </source>
</reference>
<dbReference type="PRINTS" id="PR00725">
    <property type="entry name" value="DADACBPTASE1"/>
</dbReference>
<proteinExistence type="inferred from homology"/>
<evidence type="ECO:0000256" key="5">
    <source>
        <dbReference type="ARBA" id="ARBA00022984"/>
    </source>
</evidence>
<keyword evidence="3 12" id="KW-0378">Hydrolase</keyword>
<dbReference type="GO" id="GO:0009252">
    <property type="term" value="P:peptidoglycan biosynthetic process"/>
    <property type="evidence" value="ECO:0007669"/>
    <property type="project" value="UniProtKB-KW"/>
</dbReference>
<dbReference type="InterPro" id="IPR012338">
    <property type="entry name" value="Beta-lactam/transpept-like"/>
</dbReference>
<accession>A0AAW9NXE1</accession>
<feature type="chain" id="PRO_5043320218" evidence="10">
    <location>
        <begin position="21"/>
        <end position="321"/>
    </location>
</feature>
<dbReference type="GO" id="GO:0006508">
    <property type="term" value="P:proteolysis"/>
    <property type="evidence" value="ECO:0007669"/>
    <property type="project" value="InterPro"/>
</dbReference>
<comment type="similarity">
    <text evidence="1 9">Belongs to the peptidase S11 family.</text>
</comment>
<keyword evidence="12" id="KW-0121">Carboxypeptidase</keyword>
<dbReference type="GO" id="GO:0071555">
    <property type="term" value="P:cell wall organization"/>
    <property type="evidence" value="ECO:0007669"/>
    <property type="project" value="UniProtKB-KW"/>
</dbReference>
<evidence type="ECO:0000256" key="6">
    <source>
        <dbReference type="ARBA" id="ARBA00023316"/>
    </source>
</evidence>
<evidence type="ECO:0000256" key="2">
    <source>
        <dbReference type="ARBA" id="ARBA00022729"/>
    </source>
</evidence>
<evidence type="ECO:0000259" key="11">
    <source>
        <dbReference type="Pfam" id="PF00768"/>
    </source>
</evidence>
<evidence type="ECO:0000256" key="7">
    <source>
        <dbReference type="PIRSR" id="PIRSR618044-1"/>
    </source>
</evidence>
<dbReference type="Proteomes" id="UP001344888">
    <property type="component" value="Unassembled WGS sequence"/>
</dbReference>
<comment type="caution">
    <text evidence="12">The sequence shown here is derived from an EMBL/GenBank/DDBJ whole genome shotgun (WGS) entry which is preliminary data.</text>
</comment>
<dbReference type="EMBL" id="JARSFG010000016">
    <property type="protein sequence ID" value="MEC1179168.1"/>
    <property type="molecule type" value="Genomic_DNA"/>
</dbReference>
<evidence type="ECO:0000256" key="4">
    <source>
        <dbReference type="ARBA" id="ARBA00022960"/>
    </source>
</evidence>
<feature type="signal peptide" evidence="10">
    <location>
        <begin position="1"/>
        <end position="20"/>
    </location>
</feature>
<dbReference type="PANTHER" id="PTHR21581">
    <property type="entry name" value="D-ALANYL-D-ALANINE CARBOXYPEPTIDASE"/>
    <property type="match status" value="1"/>
</dbReference>
<dbReference type="AlphaFoldDB" id="A0AAW9NXE1"/>
<evidence type="ECO:0000256" key="1">
    <source>
        <dbReference type="ARBA" id="ARBA00007164"/>
    </source>
</evidence>
<feature type="domain" description="Peptidase S11 D-alanyl-D-alanine carboxypeptidase A N-terminal" evidence="11">
    <location>
        <begin position="19"/>
        <end position="234"/>
    </location>
</feature>
<evidence type="ECO:0000256" key="10">
    <source>
        <dbReference type="SAM" id="SignalP"/>
    </source>
</evidence>
<evidence type="ECO:0000256" key="9">
    <source>
        <dbReference type="RuleBase" id="RU004016"/>
    </source>
</evidence>
<feature type="active site" evidence="7">
    <location>
        <position position="104"/>
    </location>
</feature>
<protein>
    <submittedName>
        <fullName evidence="12">D-alanyl-D-alanine carboxypeptidase</fullName>
        <ecNumber evidence="12">3.4.-.-</ecNumber>
    </submittedName>
</protein>
<dbReference type="EC" id="3.4.-.-" evidence="12"/>
<evidence type="ECO:0000256" key="3">
    <source>
        <dbReference type="ARBA" id="ARBA00022801"/>
    </source>
</evidence>
<dbReference type="Pfam" id="PF00768">
    <property type="entry name" value="Peptidase_S11"/>
    <property type="match status" value="1"/>
</dbReference>
<feature type="active site" description="Acyl-ester intermediate" evidence="7">
    <location>
        <position position="49"/>
    </location>
</feature>
<gene>
    <name evidence="12" type="ORF">P9B03_11795</name>
</gene>
<evidence type="ECO:0000313" key="13">
    <source>
        <dbReference type="Proteomes" id="UP001344888"/>
    </source>
</evidence>
<feature type="active site" description="Proton acceptor" evidence="7">
    <location>
        <position position="52"/>
    </location>
</feature>
<evidence type="ECO:0000256" key="8">
    <source>
        <dbReference type="PIRSR" id="PIRSR618044-2"/>
    </source>
</evidence>
<keyword evidence="5" id="KW-0573">Peptidoglycan synthesis</keyword>
<name>A0AAW9NXE1_9BACL</name>
<dbReference type="InterPro" id="IPR018044">
    <property type="entry name" value="Peptidase_S11"/>
</dbReference>
<organism evidence="12 13">
    <name type="scientific">Metasolibacillus meyeri</name>
    <dbReference type="NCBI Taxonomy" id="1071052"/>
    <lineage>
        <taxon>Bacteria</taxon>
        <taxon>Bacillati</taxon>
        <taxon>Bacillota</taxon>
        <taxon>Bacilli</taxon>
        <taxon>Bacillales</taxon>
        <taxon>Caryophanaceae</taxon>
        <taxon>Metasolibacillus</taxon>
    </lineage>
</organism>
<dbReference type="GO" id="GO:0009002">
    <property type="term" value="F:serine-type D-Ala-D-Ala carboxypeptidase activity"/>
    <property type="evidence" value="ECO:0007669"/>
    <property type="project" value="InterPro"/>
</dbReference>
<keyword evidence="6" id="KW-0961">Cell wall biogenesis/degradation</keyword>
<feature type="binding site" evidence="8">
    <location>
        <position position="204"/>
    </location>
    <ligand>
        <name>substrate</name>
    </ligand>
</feature>
<dbReference type="InterPro" id="IPR001967">
    <property type="entry name" value="Peptidase_S11_N"/>
</dbReference>
<keyword evidence="13" id="KW-1185">Reference proteome</keyword>
<dbReference type="SUPFAM" id="SSF56601">
    <property type="entry name" value="beta-lactamase/transpeptidase-like"/>
    <property type="match status" value="1"/>
</dbReference>
<dbReference type="GO" id="GO:0008360">
    <property type="term" value="P:regulation of cell shape"/>
    <property type="evidence" value="ECO:0007669"/>
    <property type="project" value="UniProtKB-KW"/>
</dbReference>
<keyword evidence="2 10" id="KW-0732">Signal</keyword>